<dbReference type="EMBL" id="JARQDZ010000002">
    <property type="protein sequence ID" value="MDT2982247.1"/>
    <property type="molecule type" value="Genomic_DNA"/>
</dbReference>
<evidence type="ECO:0000313" key="2">
    <source>
        <dbReference type="EMBL" id="MDT2982247.1"/>
    </source>
</evidence>
<name>A0ABD5FJ25_ENTCA</name>
<gene>
    <name evidence="2" type="ORF">P7I34_06205</name>
</gene>
<evidence type="ECO:0000256" key="1">
    <source>
        <dbReference type="SAM" id="Phobius"/>
    </source>
</evidence>
<keyword evidence="1" id="KW-1133">Transmembrane helix</keyword>
<evidence type="ECO:0008006" key="4">
    <source>
        <dbReference type="Google" id="ProtNLM"/>
    </source>
</evidence>
<dbReference type="AlphaFoldDB" id="A0ABD5FJ25"/>
<dbReference type="Proteomes" id="UP001253851">
    <property type="component" value="Unassembled WGS sequence"/>
</dbReference>
<reference evidence="2 3" key="1">
    <citation type="submission" date="2023-03" db="EMBL/GenBank/DDBJ databases">
        <authorList>
            <person name="Shen W."/>
            <person name="Cai J."/>
        </authorList>
    </citation>
    <scope>NUCLEOTIDE SEQUENCE [LARGE SCALE GENOMIC DNA]</scope>
    <source>
        <strain evidence="2 3">B516</strain>
    </source>
</reference>
<proteinExistence type="predicted"/>
<organism evidence="2 3">
    <name type="scientific">Enterococcus casseliflavus</name>
    <name type="common">Enterococcus flavescens</name>
    <dbReference type="NCBI Taxonomy" id="37734"/>
    <lineage>
        <taxon>Bacteria</taxon>
        <taxon>Bacillati</taxon>
        <taxon>Bacillota</taxon>
        <taxon>Bacilli</taxon>
        <taxon>Lactobacillales</taxon>
        <taxon>Enterococcaceae</taxon>
        <taxon>Enterococcus</taxon>
    </lineage>
</organism>
<keyword evidence="1" id="KW-0812">Transmembrane</keyword>
<dbReference type="RefSeq" id="WP_311957235.1">
    <property type="nucleotide sequence ID" value="NZ_JARQDZ010000002.1"/>
</dbReference>
<feature type="transmembrane region" description="Helical" evidence="1">
    <location>
        <begin position="12"/>
        <end position="30"/>
    </location>
</feature>
<accession>A0ABD5FJ25</accession>
<keyword evidence="1" id="KW-0472">Membrane</keyword>
<evidence type="ECO:0000313" key="3">
    <source>
        <dbReference type="Proteomes" id="UP001253851"/>
    </source>
</evidence>
<feature type="transmembrane region" description="Helical" evidence="1">
    <location>
        <begin position="37"/>
        <end position="58"/>
    </location>
</feature>
<comment type="caution">
    <text evidence="2">The sequence shown here is derived from an EMBL/GenBank/DDBJ whole genome shotgun (WGS) entry which is preliminary data.</text>
</comment>
<protein>
    <recommendedName>
        <fullName evidence="4">Acyltransferase 3 domain-containing protein</fullName>
    </recommendedName>
</protein>
<sequence>MKTKQPMVPIGYIQFIASLLVILVHCGRLAENSGLHFLLKSLLCRLAVPFFLLLNGYFF</sequence>